<evidence type="ECO:0000256" key="1">
    <source>
        <dbReference type="SAM" id="Phobius"/>
    </source>
</evidence>
<feature type="transmembrane region" description="Helical" evidence="1">
    <location>
        <begin position="47"/>
        <end position="74"/>
    </location>
</feature>
<gene>
    <name evidence="2" type="ORF">IT882_09485</name>
</gene>
<keyword evidence="1" id="KW-0472">Membrane</keyword>
<sequence length="105" mass="10197">MSDSDVYVSPTRVPAGIALLLAVLGTAAMYAGFVLGVPAALDGSGSGAGGFIVLFLAGAALVLAALVISIVCLVRGLARGIAILALVVALVPVVGVVILRIAAVS</sequence>
<accession>A0A7S8MVU2</accession>
<dbReference type="Proteomes" id="UP000594480">
    <property type="component" value="Chromosome"/>
</dbReference>
<dbReference type="RefSeq" id="WP_195691675.1">
    <property type="nucleotide sequence ID" value="NZ_CP064760.1"/>
</dbReference>
<organism evidence="2 3">
    <name type="scientific">Microbacterium schleiferi</name>
    <dbReference type="NCBI Taxonomy" id="69362"/>
    <lineage>
        <taxon>Bacteria</taxon>
        <taxon>Bacillati</taxon>
        <taxon>Actinomycetota</taxon>
        <taxon>Actinomycetes</taxon>
        <taxon>Micrococcales</taxon>
        <taxon>Microbacteriaceae</taxon>
        <taxon>Microbacterium</taxon>
    </lineage>
</organism>
<keyword evidence="1" id="KW-0812">Transmembrane</keyword>
<name>A0A7S8MVU2_9MICO</name>
<evidence type="ECO:0000313" key="2">
    <source>
        <dbReference type="EMBL" id="QPE03573.1"/>
    </source>
</evidence>
<evidence type="ECO:0000313" key="3">
    <source>
        <dbReference type="Proteomes" id="UP000594480"/>
    </source>
</evidence>
<protein>
    <recommendedName>
        <fullName evidence="4">Major facilitator superfamily (MFS) profile domain-containing protein</fullName>
    </recommendedName>
</protein>
<dbReference type="EMBL" id="CP064760">
    <property type="protein sequence ID" value="QPE03573.1"/>
    <property type="molecule type" value="Genomic_DNA"/>
</dbReference>
<proteinExistence type="predicted"/>
<keyword evidence="1" id="KW-1133">Transmembrane helix</keyword>
<dbReference type="KEGG" id="msf:IT882_09485"/>
<feature type="transmembrane region" description="Helical" evidence="1">
    <location>
        <begin position="17"/>
        <end position="41"/>
    </location>
</feature>
<reference evidence="2 3" key="1">
    <citation type="submission" date="2020-11" db="EMBL/GenBank/DDBJ databases">
        <title>Amino acid is mineralized and recycled by bacteria in oceanic microbiome.</title>
        <authorList>
            <person name="Zheng L.Y."/>
        </authorList>
    </citation>
    <scope>NUCLEOTIDE SEQUENCE [LARGE SCALE GENOMIC DNA]</scope>
    <source>
        <strain evidence="2 3">A32-1</strain>
    </source>
</reference>
<feature type="transmembrane region" description="Helical" evidence="1">
    <location>
        <begin position="81"/>
        <end position="103"/>
    </location>
</feature>
<dbReference type="AlphaFoldDB" id="A0A7S8MVU2"/>
<evidence type="ECO:0008006" key="4">
    <source>
        <dbReference type="Google" id="ProtNLM"/>
    </source>
</evidence>
<keyword evidence="3" id="KW-1185">Reference proteome</keyword>